<dbReference type="PROSITE" id="PS50053">
    <property type="entry name" value="UBIQUITIN_2"/>
    <property type="match status" value="1"/>
</dbReference>
<dbReference type="InterPro" id="IPR019956">
    <property type="entry name" value="Ubiquitin_dom"/>
</dbReference>
<evidence type="ECO:0000256" key="3">
    <source>
        <dbReference type="ARBA" id="ARBA00022980"/>
    </source>
</evidence>
<gene>
    <name evidence="6" type="ORF">DdX_09611</name>
</gene>
<dbReference type="InterPro" id="IPR006846">
    <property type="entry name" value="Ribosomal_eS30"/>
</dbReference>
<dbReference type="PRINTS" id="PR00348">
    <property type="entry name" value="UBIQUITIN"/>
</dbReference>
<keyword evidence="2" id="KW-1017">Isopeptide bond</keyword>
<dbReference type="Pfam" id="PF00240">
    <property type="entry name" value="ubiquitin"/>
    <property type="match status" value="1"/>
</dbReference>
<dbReference type="AlphaFoldDB" id="A0AAD4N2K2"/>
<accession>A0AAD4N2K2</accession>
<dbReference type="FunFam" id="3.10.20.90:FF:000009">
    <property type="entry name" value="Ubiquitin-60S ribosomal protein"/>
    <property type="match status" value="1"/>
</dbReference>
<proteinExistence type="inferred from homology"/>
<keyword evidence="4" id="KW-0687">Ribonucleoprotein</keyword>
<feature type="domain" description="Ubiquitin-like" evidence="5">
    <location>
        <begin position="1"/>
        <end position="76"/>
    </location>
</feature>
<dbReference type="SUPFAM" id="SSF54236">
    <property type="entry name" value="Ubiquitin-like"/>
    <property type="match status" value="1"/>
</dbReference>
<evidence type="ECO:0000259" key="5">
    <source>
        <dbReference type="PROSITE" id="PS50053"/>
    </source>
</evidence>
<protein>
    <submittedName>
        <fullName evidence="6">Ubiquitin family domain-containing protein</fullName>
    </submittedName>
</protein>
<dbReference type="GO" id="GO:0005840">
    <property type="term" value="C:ribosome"/>
    <property type="evidence" value="ECO:0007669"/>
    <property type="project" value="UniProtKB-KW"/>
</dbReference>
<evidence type="ECO:0000313" key="6">
    <source>
        <dbReference type="EMBL" id="KAI1712519.1"/>
    </source>
</evidence>
<dbReference type="EMBL" id="JAKKPZ010000018">
    <property type="protein sequence ID" value="KAI1712519.1"/>
    <property type="molecule type" value="Genomic_DNA"/>
</dbReference>
<reference evidence="6" key="1">
    <citation type="submission" date="2022-01" db="EMBL/GenBank/DDBJ databases">
        <title>Genome Sequence Resource for Two Populations of Ditylenchus destructor, the Migratory Endoparasitic Phytonematode.</title>
        <authorList>
            <person name="Zhang H."/>
            <person name="Lin R."/>
            <person name="Xie B."/>
        </authorList>
    </citation>
    <scope>NUCLEOTIDE SEQUENCE</scope>
    <source>
        <strain evidence="6">BazhouSP</strain>
    </source>
</reference>
<dbReference type="InterPro" id="IPR019954">
    <property type="entry name" value="Ubiquitin_CS"/>
</dbReference>
<dbReference type="InterPro" id="IPR050158">
    <property type="entry name" value="Ubiquitin_ubiquitin-like"/>
</dbReference>
<keyword evidence="3" id="KW-0689">Ribosomal protein</keyword>
<evidence type="ECO:0000256" key="4">
    <source>
        <dbReference type="ARBA" id="ARBA00023274"/>
    </source>
</evidence>
<organism evidence="6 7">
    <name type="scientific">Ditylenchus destructor</name>
    <dbReference type="NCBI Taxonomy" id="166010"/>
    <lineage>
        <taxon>Eukaryota</taxon>
        <taxon>Metazoa</taxon>
        <taxon>Ecdysozoa</taxon>
        <taxon>Nematoda</taxon>
        <taxon>Chromadorea</taxon>
        <taxon>Rhabditida</taxon>
        <taxon>Tylenchina</taxon>
        <taxon>Tylenchomorpha</taxon>
        <taxon>Sphaerularioidea</taxon>
        <taxon>Anguinidae</taxon>
        <taxon>Anguininae</taxon>
        <taxon>Ditylenchus</taxon>
    </lineage>
</organism>
<evidence type="ECO:0000313" key="7">
    <source>
        <dbReference type="Proteomes" id="UP001201812"/>
    </source>
</evidence>
<keyword evidence="7" id="KW-1185">Reference proteome</keyword>
<dbReference type="Pfam" id="PF04758">
    <property type="entry name" value="Ribosomal_S30"/>
    <property type="match status" value="1"/>
</dbReference>
<dbReference type="GO" id="GO:0006412">
    <property type="term" value="P:translation"/>
    <property type="evidence" value="ECO:0007669"/>
    <property type="project" value="InterPro"/>
</dbReference>
<dbReference type="InterPro" id="IPR000626">
    <property type="entry name" value="Ubiquitin-like_dom"/>
</dbReference>
<dbReference type="InterPro" id="IPR029071">
    <property type="entry name" value="Ubiquitin-like_domsf"/>
</dbReference>
<dbReference type="Proteomes" id="UP001201812">
    <property type="component" value="Unassembled WGS sequence"/>
</dbReference>
<dbReference type="GO" id="GO:1990904">
    <property type="term" value="C:ribonucleoprotein complex"/>
    <property type="evidence" value="ECO:0007669"/>
    <property type="project" value="UniProtKB-KW"/>
</dbReference>
<evidence type="ECO:0000256" key="2">
    <source>
        <dbReference type="ARBA" id="ARBA00022499"/>
    </source>
</evidence>
<dbReference type="GO" id="GO:0003735">
    <property type="term" value="F:structural constituent of ribosome"/>
    <property type="evidence" value="ECO:0007669"/>
    <property type="project" value="InterPro"/>
</dbReference>
<sequence>MQIFVKTLTGKTLTLEVEASETIVNVKAKIEDKEGIPPDQQKLVFTGKLLEDGRTLSGYDIQKDSTLHLVLSLRGGKIHGSLGRAGKVRIQTPKVEQTEKPKKYGRAGRHIQYNRRFVNDALEGPEGQHGPYSNAF</sequence>
<dbReference type="Gene3D" id="3.10.20.90">
    <property type="entry name" value="Phosphatidylinositol 3-kinase Catalytic Subunit, Chain A, domain 1"/>
    <property type="match status" value="1"/>
</dbReference>
<dbReference type="SMART" id="SM00213">
    <property type="entry name" value="UBQ"/>
    <property type="match status" value="1"/>
</dbReference>
<dbReference type="PROSITE" id="PS00299">
    <property type="entry name" value="UBIQUITIN_1"/>
    <property type="match status" value="1"/>
</dbReference>
<comment type="similarity">
    <text evidence="1">Belongs to the ubiquitin family.</text>
</comment>
<evidence type="ECO:0000256" key="1">
    <source>
        <dbReference type="ARBA" id="ARBA00008430"/>
    </source>
</evidence>
<name>A0AAD4N2K2_9BILA</name>
<dbReference type="PANTHER" id="PTHR10666">
    <property type="entry name" value="UBIQUITIN"/>
    <property type="match status" value="1"/>
</dbReference>
<comment type="caution">
    <text evidence="6">The sequence shown here is derived from an EMBL/GenBank/DDBJ whole genome shotgun (WGS) entry which is preliminary data.</text>
</comment>